<dbReference type="InterPro" id="IPR039366">
    <property type="entry name" value="Pilotin"/>
</dbReference>
<dbReference type="Pfam" id="PF09619">
    <property type="entry name" value="YscW"/>
    <property type="match status" value="1"/>
</dbReference>
<proteinExistence type="predicted"/>
<sequence>MKLIKFGALALILGLAGCQTAPQSNPQTEVEKPTSAEQETTVSEQETMASVKGTIAYRERIALPADAVVTVKLQDVSLQDVAAKVISEQTFTTDGAQVPFDFELSYDTQEINPKHTYSVSARIEVEGKLRFISDTSYPVITDANSTEQVNLLLVGVR</sequence>
<evidence type="ECO:0000256" key="1">
    <source>
        <dbReference type="SAM" id="MobiDB-lite"/>
    </source>
</evidence>
<feature type="region of interest" description="Disordered" evidence="1">
    <location>
        <begin position="22"/>
        <end position="47"/>
    </location>
</feature>
<evidence type="ECO:0000313" key="3">
    <source>
        <dbReference type="EMBL" id="XCD16992.1"/>
    </source>
</evidence>
<feature type="compositionally biased region" description="Polar residues" evidence="1">
    <location>
        <begin position="35"/>
        <end position="47"/>
    </location>
</feature>
<feature type="chain" id="PRO_5044020542" evidence="2">
    <location>
        <begin position="22"/>
        <end position="157"/>
    </location>
</feature>
<gene>
    <name evidence="3" type="ORF">PG915_05525</name>
</gene>
<keyword evidence="3" id="KW-0449">Lipoprotein</keyword>
<dbReference type="InterPro" id="IPR053196">
    <property type="entry name" value="Lipoprotein_YbaY-like"/>
</dbReference>
<dbReference type="EMBL" id="CP115920">
    <property type="protein sequence ID" value="XCD16992.1"/>
    <property type="molecule type" value="Genomic_DNA"/>
</dbReference>
<evidence type="ECO:0000256" key="2">
    <source>
        <dbReference type="SAM" id="SignalP"/>
    </source>
</evidence>
<protein>
    <submittedName>
        <fullName evidence="3">YbaY family lipoprotein</fullName>
    </submittedName>
</protein>
<organism evidence="3">
    <name type="scientific">Vibrio chaetopteri</name>
    <dbReference type="NCBI Taxonomy" id="3016528"/>
    <lineage>
        <taxon>Bacteria</taxon>
        <taxon>Pseudomonadati</taxon>
        <taxon>Pseudomonadota</taxon>
        <taxon>Gammaproteobacteria</taxon>
        <taxon>Vibrionales</taxon>
        <taxon>Vibrionaceae</taxon>
        <taxon>Vibrio</taxon>
    </lineage>
</organism>
<keyword evidence="2" id="KW-0732">Signal</keyword>
<reference evidence="3" key="1">
    <citation type="submission" date="2023-01" db="EMBL/GenBank/DDBJ databases">
        <title>Vibrio sp. CB1-14 genome sequencing.</title>
        <authorList>
            <person name="Otstavnykh N."/>
            <person name="Isaeva M."/>
            <person name="Meleshko D."/>
        </authorList>
    </citation>
    <scope>NUCLEOTIDE SEQUENCE</scope>
    <source>
        <strain evidence="3">CB1-14</strain>
    </source>
</reference>
<dbReference type="AlphaFoldDB" id="A0AAU8BKL8"/>
<dbReference type="PANTHER" id="PTHR38013">
    <property type="entry name" value="GLYCOPROTEIN/POLYSACCHARIDE METABOLISM"/>
    <property type="match status" value="1"/>
</dbReference>
<feature type="signal peptide" evidence="2">
    <location>
        <begin position="1"/>
        <end position="21"/>
    </location>
</feature>
<dbReference type="RefSeq" id="WP_353498213.1">
    <property type="nucleotide sequence ID" value="NZ_CP115920.1"/>
</dbReference>
<dbReference type="KEGG" id="vck:PG915_05525"/>
<name>A0AAU8BKL8_9VIBR</name>
<dbReference type="PANTHER" id="PTHR38013:SF1">
    <property type="entry name" value="GLYCOPROTEIN_POLYSACCHARIDE METABOLISM"/>
    <property type="match status" value="1"/>
</dbReference>
<accession>A0AAU8BKL8</accession>
<dbReference type="PROSITE" id="PS51257">
    <property type="entry name" value="PROKAR_LIPOPROTEIN"/>
    <property type="match status" value="1"/>
</dbReference>